<dbReference type="EMBL" id="CP053708">
    <property type="protein sequence ID" value="QKE92667.1"/>
    <property type="molecule type" value="Genomic_DNA"/>
</dbReference>
<evidence type="ECO:0000256" key="2">
    <source>
        <dbReference type="SAM" id="MobiDB-lite"/>
    </source>
</evidence>
<dbReference type="KEGG" id="lck:HN018_14475"/>
<sequence length="119" mass="13364">MFKGNKFGERQSTSADAKRAVLAKFQQRPSADDPDVQARAVERKAIADARDARLAERRVEREAETARQAAEREAALAAEAVRRKEEEAQAVEATRTEALRKLEQKAARDAKYAARKARR</sequence>
<name>A0A6M8HWY4_9PROT</name>
<protein>
    <submittedName>
        <fullName evidence="3">Uncharacterized protein</fullName>
    </submittedName>
</protein>
<dbReference type="AlphaFoldDB" id="A0A6M8HWY4"/>
<evidence type="ECO:0000313" key="3">
    <source>
        <dbReference type="EMBL" id="QKE92667.1"/>
    </source>
</evidence>
<organism evidence="3 4">
    <name type="scientific">Lichenicola cladoniae</name>
    <dbReference type="NCBI Taxonomy" id="1484109"/>
    <lineage>
        <taxon>Bacteria</taxon>
        <taxon>Pseudomonadati</taxon>
        <taxon>Pseudomonadota</taxon>
        <taxon>Alphaproteobacteria</taxon>
        <taxon>Acetobacterales</taxon>
        <taxon>Acetobacteraceae</taxon>
        <taxon>Lichenicola</taxon>
    </lineage>
</organism>
<dbReference type="Pfam" id="PF20089">
    <property type="entry name" value="DUF6481"/>
    <property type="match status" value="1"/>
</dbReference>
<evidence type="ECO:0000256" key="1">
    <source>
        <dbReference type="SAM" id="Coils"/>
    </source>
</evidence>
<keyword evidence="1" id="KW-0175">Coiled coil</keyword>
<evidence type="ECO:0000313" key="4">
    <source>
        <dbReference type="Proteomes" id="UP000500767"/>
    </source>
</evidence>
<keyword evidence="4" id="KW-1185">Reference proteome</keyword>
<accession>A0A6M8HWY4</accession>
<dbReference type="InterPro" id="IPR045510">
    <property type="entry name" value="DUF6481"/>
</dbReference>
<proteinExistence type="predicted"/>
<gene>
    <name evidence="3" type="ORF">HN018_14475</name>
</gene>
<dbReference type="Proteomes" id="UP000500767">
    <property type="component" value="Chromosome"/>
</dbReference>
<feature type="region of interest" description="Disordered" evidence="2">
    <location>
        <begin position="1"/>
        <end position="38"/>
    </location>
</feature>
<reference evidence="3 4" key="1">
    <citation type="journal article" date="2014" name="World J. Microbiol. Biotechnol.">
        <title>Biodiversity and physiological characteristics of Antarctic and Arctic lichens-associated bacteria.</title>
        <authorList>
            <person name="Lee Y.M."/>
            <person name="Kim E.H."/>
            <person name="Lee H.K."/>
            <person name="Hong S.G."/>
        </authorList>
    </citation>
    <scope>NUCLEOTIDE SEQUENCE [LARGE SCALE GENOMIC DNA]</scope>
    <source>
        <strain evidence="3 4">PAMC 26569</strain>
    </source>
</reference>
<feature type="coiled-coil region" evidence="1">
    <location>
        <begin position="52"/>
        <end position="101"/>
    </location>
</feature>